<dbReference type="RefSeq" id="WP_141353589.1">
    <property type="nucleotide sequence ID" value="NZ_BJNV01000055.1"/>
</dbReference>
<name>A0A4Y4D0Q7_ZOORA</name>
<organism evidence="2 3">
    <name type="scientific">Zoogloea ramigera</name>
    <dbReference type="NCBI Taxonomy" id="350"/>
    <lineage>
        <taxon>Bacteria</taxon>
        <taxon>Pseudomonadati</taxon>
        <taxon>Pseudomonadota</taxon>
        <taxon>Betaproteobacteria</taxon>
        <taxon>Rhodocyclales</taxon>
        <taxon>Zoogloeaceae</taxon>
        <taxon>Zoogloea</taxon>
    </lineage>
</organism>
<keyword evidence="3" id="KW-1185">Reference proteome</keyword>
<dbReference type="EMBL" id="BJNV01000055">
    <property type="protein sequence ID" value="GEC96857.1"/>
    <property type="molecule type" value="Genomic_DNA"/>
</dbReference>
<dbReference type="OrthoDB" id="8536404at2"/>
<feature type="signal peptide" evidence="1">
    <location>
        <begin position="1"/>
        <end position="21"/>
    </location>
</feature>
<accession>A0A4Y4D0Q7</accession>
<comment type="caution">
    <text evidence="2">The sequence shown here is derived from an EMBL/GenBank/DDBJ whole genome shotgun (WGS) entry which is preliminary data.</text>
</comment>
<sequence length="180" mass="19370">MNTAHRLAAGLLLLAAATAQAADIRPGLWEFRSTRMSAAGMPDMSAQMAEMQKQMKNLPPETQRMLQQQMAARGVQLGKDGAVRSCITPEQARQDNIYTGKTDGGCTLASVTRAGNTVRGRLNCTQPPGTADFETTIASPEHFTTRIHMRGAQGDMQADTDARWVATQCAAPARPSPEAR</sequence>
<protein>
    <recommendedName>
        <fullName evidence="4">DUF3617 domain-containing protein</fullName>
    </recommendedName>
</protein>
<evidence type="ECO:0008006" key="4">
    <source>
        <dbReference type="Google" id="ProtNLM"/>
    </source>
</evidence>
<dbReference type="Proteomes" id="UP000318422">
    <property type="component" value="Unassembled WGS sequence"/>
</dbReference>
<feature type="chain" id="PRO_5021317513" description="DUF3617 domain-containing protein" evidence="1">
    <location>
        <begin position="22"/>
        <end position="180"/>
    </location>
</feature>
<keyword evidence="1" id="KW-0732">Signal</keyword>
<evidence type="ECO:0000256" key="1">
    <source>
        <dbReference type="SAM" id="SignalP"/>
    </source>
</evidence>
<dbReference type="Pfam" id="PF12276">
    <property type="entry name" value="DUF3617"/>
    <property type="match status" value="1"/>
</dbReference>
<gene>
    <name evidence="2" type="ORF">ZRA01_29300</name>
</gene>
<dbReference type="AlphaFoldDB" id="A0A4Y4D0Q7"/>
<evidence type="ECO:0000313" key="3">
    <source>
        <dbReference type="Proteomes" id="UP000318422"/>
    </source>
</evidence>
<reference evidence="2 3" key="1">
    <citation type="submission" date="2019-06" db="EMBL/GenBank/DDBJ databases">
        <title>Whole genome shotgun sequence of Zoogloea ramigera NBRC 15342.</title>
        <authorList>
            <person name="Hosoyama A."/>
            <person name="Uohara A."/>
            <person name="Ohji S."/>
            <person name="Ichikawa N."/>
        </authorList>
    </citation>
    <scope>NUCLEOTIDE SEQUENCE [LARGE SCALE GENOMIC DNA]</scope>
    <source>
        <strain evidence="2 3">NBRC 15342</strain>
    </source>
</reference>
<evidence type="ECO:0000313" key="2">
    <source>
        <dbReference type="EMBL" id="GEC96857.1"/>
    </source>
</evidence>
<dbReference type="InterPro" id="IPR022061">
    <property type="entry name" value="DUF3617"/>
</dbReference>
<proteinExistence type="predicted"/>